<name>A0A917G3G7_9BACL</name>
<evidence type="ECO:0000256" key="1">
    <source>
        <dbReference type="SAM" id="Phobius"/>
    </source>
</evidence>
<dbReference type="AlphaFoldDB" id="A0A917G3G7"/>
<keyword evidence="1" id="KW-0812">Transmembrane</keyword>
<evidence type="ECO:0000313" key="4">
    <source>
        <dbReference type="Proteomes" id="UP000644756"/>
    </source>
</evidence>
<dbReference type="InterPro" id="IPR052372">
    <property type="entry name" value="YpjD/HemX"/>
</dbReference>
<dbReference type="GO" id="GO:0020037">
    <property type="term" value="F:heme binding"/>
    <property type="evidence" value="ECO:0007669"/>
    <property type="project" value="InterPro"/>
</dbReference>
<dbReference type="Pfam" id="PF01578">
    <property type="entry name" value="Cytochrom_C_asm"/>
    <property type="match status" value="1"/>
</dbReference>
<dbReference type="InterPro" id="IPR002541">
    <property type="entry name" value="Cyt_c_assembly"/>
</dbReference>
<accession>A0A917G3G7</accession>
<dbReference type="GO" id="GO:0017004">
    <property type="term" value="P:cytochrome complex assembly"/>
    <property type="evidence" value="ECO:0007669"/>
    <property type="project" value="InterPro"/>
</dbReference>
<protein>
    <submittedName>
        <fullName evidence="3">Protein HemX</fullName>
    </submittedName>
</protein>
<dbReference type="EMBL" id="BMGR01000016">
    <property type="protein sequence ID" value="GGG20515.1"/>
    <property type="molecule type" value="Genomic_DNA"/>
</dbReference>
<feature type="transmembrane region" description="Helical" evidence="1">
    <location>
        <begin position="184"/>
        <end position="210"/>
    </location>
</feature>
<feature type="domain" description="Cytochrome c assembly protein" evidence="2">
    <location>
        <begin position="69"/>
        <end position="268"/>
    </location>
</feature>
<dbReference type="RefSeq" id="WP_188532997.1">
    <property type="nucleotide sequence ID" value="NZ_BMGR01000016.1"/>
</dbReference>
<keyword evidence="1" id="KW-0472">Membrane</keyword>
<keyword evidence="1" id="KW-1133">Transmembrane helix</keyword>
<keyword evidence="4" id="KW-1185">Reference proteome</keyword>
<dbReference type="Proteomes" id="UP000644756">
    <property type="component" value="Unassembled WGS sequence"/>
</dbReference>
<feature type="transmembrane region" description="Helical" evidence="1">
    <location>
        <begin position="216"/>
        <end position="236"/>
    </location>
</feature>
<dbReference type="PANTHER" id="PTHR38034:SF1">
    <property type="entry name" value="INNER MEMBRANE PROTEIN YPJD"/>
    <property type="match status" value="1"/>
</dbReference>
<feature type="transmembrane region" description="Helical" evidence="1">
    <location>
        <begin position="39"/>
        <end position="57"/>
    </location>
</feature>
<proteinExistence type="predicted"/>
<dbReference type="PANTHER" id="PTHR38034">
    <property type="entry name" value="INNER MEMBRANE PROTEIN YPJD"/>
    <property type="match status" value="1"/>
</dbReference>
<reference evidence="3" key="2">
    <citation type="submission" date="2020-09" db="EMBL/GenBank/DDBJ databases">
        <authorList>
            <person name="Sun Q."/>
            <person name="Zhou Y."/>
        </authorList>
    </citation>
    <scope>NUCLEOTIDE SEQUENCE</scope>
    <source>
        <strain evidence="3">CGMCC 1.12987</strain>
    </source>
</reference>
<feature type="transmembrane region" description="Helical" evidence="1">
    <location>
        <begin position="6"/>
        <end position="27"/>
    </location>
</feature>
<feature type="transmembrane region" description="Helical" evidence="1">
    <location>
        <begin position="133"/>
        <end position="163"/>
    </location>
</feature>
<sequence length="275" mass="31903">MVTQNLVYDMMIYVYALSLLFYFSDVVDASGRAKRTGTGLLIFVWIMQTVFFVHRMISHIKLNENVITMFDYLFFISWLLVTISLVMSRFFRIEFLVFFVNVIGFAILTLNIFSHPSDEIPLVTSDLVRELLYVHISLITCAYVVLTISAIFSGMYLFLHWKLKSKKWSKAMRRLPSLETIDRYTFRTVLIGTPLLILSLAVAITSILAASEAWLLLDWKIFTSFVTVGFYIGYILQRTVLNQPGWRTAKLNLISFAVLILYLLLNSTLQFHHWS</sequence>
<feature type="transmembrane region" description="Helical" evidence="1">
    <location>
        <begin position="69"/>
        <end position="88"/>
    </location>
</feature>
<gene>
    <name evidence="3" type="primary">hemX</name>
    <name evidence="3" type="ORF">GCM10010916_41570</name>
</gene>
<feature type="transmembrane region" description="Helical" evidence="1">
    <location>
        <begin position="248"/>
        <end position="265"/>
    </location>
</feature>
<reference evidence="3" key="1">
    <citation type="journal article" date="2014" name="Int. J. Syst. Evol. Microbiol.">
        <title>Complete genome sequence of Corynebacterium casei LMG S-19264T (=DSM 44701T), isolated from a smear-ripened cheese.</title>
        <authorList>
            <consortium name="US DOE Joint Genome Institute (JGI-PGF)"/>
            <person name="Walter F."/>
            <person name="Albersmeier A."/>
            <person name="Kalinowski J."/>
            <person name="Ruckert C."/>
        </authorList>
    </citation>
    <scope>NUCLEOTIDE SEQUENCE</scope>
    <source>
        <strain evidence="3">CGMCC 1.12987</strain>
    </source>
</reference>
<organism evidence="3 4">
    <name type="scientific">Paenibacillus abyssi</name>
    <dbReference type="NCBI Taxonomy" id="1340531"/>
    <lineage>
        <taxon>Bacteria</taxon>
        <taxon>Bacillati</taxon>
        <taxon>Bacillota</taxon>
        <taxon>Bacilli</taxon>
        <taxon>Bacillales</taxon>
        <taxon>Paenibacillaceae</taxon>
        <taxon>Paenibacillus</taxon>
    </lineage>
</organism>
<evidence type="ECO:0000313" key="3">
    <source>
        <dbReference type="EMBL" id="GGG20515.1"/>
    </source>
</evidence>
<feature type="transmembrane region" description="Helical" evidence="1">
    <location>
        <begin position="95"/>
        <end position="113"/>
    </location>
</feature>
<comment type="caution">
    <text evidence="3">The sequence shown here is derived from an EMBL/GenBank/DDBJ whole genome shotgun (WGS) entry which is preliminary data.</text>
</comment>
<evidence type="ECO:0000259" key="2">
    <source>
        <dbReference type="Pfam" id="PF01578"/>
    </source>
</evidence>